<sequence length="164" mass="19159">MAPNDNIHFGKNAFEQWAESLLCDEYFINEDMQFTNYPGFHIAGVKAGWFDILLVDRAKTINITASNYLGHDAPFELLKAVNDLTIVNTDDKSKTNWISWDDEPGTYIWKLERQNETININIYESQTIPKDRKHLEKEETYRIDFETNGEFLGFVKEVSRCRVI</sequence>
<dbReference type="EMBL" id="CP157940">
    <property type="protein sequence ID" value="XBS54777.1"/>
    <property type="molecule type" value="Genomic_DNA"/>
</dbReference>
<organism evidence="1">
    <name type="scientific">Lacrimispora sp. BS-2</name>
    <dbReference type="NCBI Taxonomy" id="3151850"/>
    <lineage>
        <taxon>Bacteria</taxon>
        <taxon>Bacillati</taxon>
        <taxon>Bacillota</taxon>
        <taxon>Clostridia</taxon>
        <taxon>Lachnospirales</taxon>
        <taxon>Lachnospiraceae</taxon>
        <taxon>Lacrimispora</taxon>
    </lineage>
</organism>
<accession>A0AAU7PRV4</accession>
<dbReference type="AlphaFoldDB" id="A0AAU7PRV4"/>
<proteinExistence type="predicted"/>
<dbReference type="RefSeq" id="WP_349947466.1">
    <property type="nucleotide sequence ID" value="NZ_CP157940.1"/>
</dbReference>
<reference evidence="1" key="1">
    <citation type="submission" date="2024-06" db="EMBL/GenBank/DDBJ databases">
        <title>Lacrimispora cavernae sp. nov., a novel anaerobe isolated from bat guano pile inside a cave.</title>
        <authorList>
            <person name="Miller S.L."/>
            <person name="Lu N."/>
            <person name="King J."/>
            <person name="Sankaranarayanan K."/>
            <person name="Lawson P.A."/>
        </authorList>
    </citation>
    <scope>NUCLEOTIDE SEQUENCE</scope>
    <source>
        <strain evidence="1">BS-2</strain>
    </source>
</reference>
<protein>
    <submittedName>
        <fullName evidence="1">Uncharacterized protein</fullName>
    </submittedName>
</protein>
<evidence type="ECO:0000313" key="1">
    <source>
        <dbReference type="EMBL" id="XBS54777.1"/>
    </source>
</evidence>
<gene>
    <name evidence="1" type="ORF">ABFV83_03000</name>
</gene>
<name>A0AAU7PRV4_9FIRM</name>